<feature type="binding site" evidence="8">
    <location>
        <position position="335"/>
    </location>
    <ligand>
        <name>Zn(2+)</name>
        <dbReference type="ChEBI" id="CHEBI:29105"/>
        <note>catalytic</note>
    </ligand>
</feature>
<dbReference type="GO" id="GO:0071586">
    <property type="term" value="P:CAAX-box protein processing"/>
    <property type="evidence" value="ECO:0007669"/>
    <property type="project" value="UniProtKB-UniRule"/>
</dbReference>
<evidence type="ECO:0000259" key="11">
    <source>
        <dbReference type="Pfam" id="PF16491"/>
    </source>
</evidence>
<evidence type="ECO:0000313" key="12">
    <source>
        <dbReference type="EMBL" id="CBY19598.1"/>
    </source>
</evidence>
<keyword evidence="9" id="KW-1133">Transmembrane helix</keyword>
<evidence type="ECO:0000256" key="3">
    <source>
        <dbReference type="ARBA" id="ARBA00022801"/>
    </source>
</evidence>
<keyword evidence="5 9" id="KW-0482">Metalloprotease</keyword>
<dbReference type="GO" id="GO:0004222">
    <property type="term" value="F:metalloendopeptidase activity"/>
    <property type="evidence" value="ECO:0007669"/>
    <property type="project" value="UniProtKB-UniRule"/>
</dbReference>
<evidence type="ECO:0000256" key="2">
    <source>
        <dbReference type="ARBA" id="ARBA00022723"/>
    </source>
</evidence>
<organism evidence="12">
    <name type="scientific">Oikopleura dioica</name>
    <name type="common">Tunicate</name>
    <dbReference type="NCBI Taxonomy" id="34765"/>
    <lineage>
        <taxon>Eukaryota</taxon>
        <taxon>Metazoa</taxon>
        <taxon>Chordata</taxon>
        <taxon>Tunicata</taxon>
        <taxon>Appendicularia</taxon>
        <taxon>Copelata</taxon>
        <taxon>Oikopleuridae</taxon>
        <taxon>Oikopleura</taxon>
    </lineage>
</organism>
<evidence type="ECO:0000259" key="10">
    <source>
        <dbReference type="Pfam" id="PF01435"/>
    </source>
</evidence>
<feature type="transmembrane region" description="Helical" evidence="9">
    <location>
        <begin position="219"/>
        <end position="238"/>
    </location>
</feature>
<dbReference type="CDD" id="cd07343">
    <property type="entry name" value="M48A_Zmpste24p_like"/>
    <property type="match status" value="1"/>
</dbReference>
<gene>
    <name evidence="12" type="ORF">GSOID_T00011022001</name>
</gene>
<evidence type="ECO:0000256" key="5">
    <source>
        <dbReference type="ARBA" id="ARBA00023049"/>
    </source>
</evidence>
<evidence type="ECO:0000313" key="13">
    <source>
        <dbReference type="Proteomes" id="UP000001307"/>
    </source>
</evidence>
<accession>E4XHP1</accession>
<keyword evidence="1 9" id="KW-0645">Protease</keyword>
<keyword evidence="9" id="KW-0256">Endoplasmic reticulum</keyword>
<dbReference type="InParanoid" id="E4XHP1"/>
<protein>
    <recommendedName>
        <fullName evidence="9">CAAX prenyl protease</fullName>
        <ecNumber evidence="9">3.4.24.84</ecNumber>
    </recommendedName>
</protein>
<keyword evidence="13" id="KW-1185">Reference proteome</keyword>
<dbReference type="InterPro" id="IPR001915">
    <property type="entry name" value="Peptidase_M48"/>
</dbReference>
<keyword evidence="2 8" id="KW-0479">Metal-binding</keyword>
<comment type="cofactor">
    <cofactor evidence="8 9">
        <name>Zn(2+)</name>
        <dbReference type="ChEBI" id="CHEBI:29105"/>
    </cofactor>
    <text evidence="8 9">Binds 1 zinc ion per subunit.</text>
</comment>
<feature type="domain" description="CAAX prenyl protease 1 N-terminal" evidence="11">
    <location>
        <begin position="69"/>
        <end position="248"/>
    </location>
</feature>
<dbReference type="EC" id="3.4.24.84" evidence="9"/>
<feature type="transmembrane region" description="Helical" evidence="9">
    <location>
        <begin position="345"/>
        <end position="363"/>
    </location>
</feature>
<dbReference type="InterPro" id="IPR027057">
    <property type="entry name" value="CAXX_Prtase_1"/>
</dbReference>
<dbReference type="Proteomes" id="UP000001307">
    <property type="component" value="Unassembled WGS sequence"/>
</dbReference>
<keyword evidence="9" id="KW-0812">Transmembrane</keyword>
<dbReference type="Pfam" id="PF16491">
    <property type="entry name" value="Peptidase_M48_N"/>
    <property type="match status" value="1"/>
</dbReference>
<dbReference type="GO" id="GO:0046872">
    <property type="term" value="F:metal ion binding"/>
    <property type="evidence" value="ECO:0007669"/>
    <property type="project" value="UniProtKB-UniRule"/>
</dbReference>
<evidence type="ECO:0000256" key="1">
    <source>
        <dbReference type="ARBA" id="ARBA00022670"/>
    </source>
</evidence>
<name>E4XHP1_OIKDI</name>
<dbReference type="Pfam" id="PF01435">
    <property type="entry name" value="Peptidase_M48"/>
    <property type="match status" value="1"/>
</dbReference>
<evidence type="ECO:0000256" key="8">
    <source>
        <dbReference type="PIRSR" id="PIRSR627057-2"/>
    </source>
</evidence>
<comment type="function">
    <text evidence="9">Proteolytically removes the C-terminal three residues of farnesylated proteins.</text>
</comment>
<dbReference type="Gene3D" id="3.30.2010.10">
    <property type="entry name" value="Metalloproteases ('zincins'), catalytic domain"/>
    <property type="match status" value="1"/>
</dbReference>
<feature type="transmembrane region" description="Helical" evidence="9">
    <location>
        <begin position="41"/>
        <end position="59"/>
    </location>
</feature>
<comment type="catalytic activity">
    <reaction evidence="6 9">
        <text>Hydrolyzes the peptide bond -P2-(S-farnesyl or geranylgeranyl)C-P1'-P2'-P3'-COOH where P1' and P2' are amino acids with aliphatic side chains and P3' is any C-terminal residue.</text>
        <dbReference type="EC" id="3.4.24.84"/>
    </reaction>
</comment>
<dbReference type="PANTHER" id="PTHR10120">
    <property type="entry name" value="CAAX PRENYL PROTEASE 1"/>
    <property type="match status" value="1"/>
</dbReference>
<comment type="subcellular location">
    <subcellularLocation>
        <location evidence="9">Endoplasmic reticulum membrane</location>
        <topology evidence="9">Multi-pass membrane protein</topology>
    </subcellularLocation>
</comment>
<dbReference type="AlphaFoldDB" id="E4XHP1"/>
<keyword evidence="3 9" id="KW-0378">Hydrolase</keyword>
<feature type="active site" evidence="7">
    <location>
        <position position="332"/>
    </location>
</feature>
<reference evidence="12" key="1">
    <citation type="journal article" date="2010" name="Science">
        <title>Plasticity of animal genome architecture unmasked by rapid evolution of a pelagic tunicate.</title>
        <authorList>
            <person name="Denoeud F."/>
            <person name="Henriet S."/>
            <person name="Mungpakdee S."/>
            <person name="Aury J.M."/>
            <person name="Da Silva C."/>
            <person name="Brinkmann H."/>
            <person name="Mikhaleva J."/>
            <person name="Olsen L.C."/>
            <person name="Jubin C."/>
            <person name="Canestro C."/>
            <person name="Bouquet J.M."/>
            <person name="Danks G."/>
            <person name="Poulain J."/>
            <person name="Campsteijn C."/>
            <person name="Adamski M."/>
            <person name="Cross I."/>
            <person name="Yadetie F."/>
            <person name="Muffato M."/>
            <person name="Louis A."/>
            <person name="Butcher S."/>
            <person name="Tsagkogeorga G."/>
            <person name="Konrad A."/>
            <person name="Singh S."/>
            <person name="Jensen M.F."/>
            <person name="Cong E.H."/>
            <person name="Eikeseth-Otteraa H."/>
            <person name="Noel B."/>
            <person name="Anthouard V."/>
            <person name="Porcel B.M."/>
            <person name="Kachouri-Lafond R."/>
            <person name="Nishino A."/>
            <person name="Ugolini M."/>
            <person name="Chourrout P."/>
            <person name="Nishida H."/>
            <person name="Aasland R."/>
            <person name="Huzurbazar S."/>
            <person name="Westhof E."/>
            <person name="Delsuc F."/>
            <person name="Lehrach H."/>
            <person name="Reinhardt R."/>
            <person name="Weissenbach J."/>
            <person name="Roy S.W."/>
            <person name="Artiguenave F."/>
            <person name="Postlethwait J.H."/>
            <person name="Manak J.R."/>
            <person name="Thompson E.M."/>
            <person name="Jaillon O."/>
            <person name="Du Pasquier L."/>
            <person name="Boudinot P."/>
            <person name="Liberles D.A."/>
            <person name="Volff J.N."/>
            <person name="Philippe H."/>
            <person name="Lenhard B."/>
            <person name="Roest Crollius H."/>
            <person name="Wincker P."/>
            <person name="Chourrout D."/>
        </authorList>
    </citation>
    <scope>NUCLEOTIDE SEQUENCE [LARGE SCALE GENOMIC DNA]</scope>
</reference>
<evidence type="ECO:0000256" key="6">
    <source>
        <dbReference type="ARBA" id="ARBA00044456"/>
    </source>
</evidence>
<feature type="binding site" evidence="8">
    <location>
        <position position="413"/>
    </location>
    <ligand>
        <name>Zn(2+)</name>
        <dbReference type="ChEBI" id="CHEBI:29105"/>
        <note>catalytic</note>
    </ligand>
</feature>
<dbReference type="EMBL" id="FN653052">
    <property type="protein sequence ID" value="CBY19598.1"/>
    <property type="molecule type" value="Genomic_DNA"/>
</dbReference>
<keyword evidence="4 8" id="KW-0862">Zinc</keyword>
<feature type="active site" description="Proton donor" evidence="7">
    <location>
        <position position="417"/>
    </location>
</feature>
<dbReference type="GO" id="GO:0005789">
    <property type="term" value="C:endoplasmic reticulum membrane"/>
    <property type="evidence" value="ECO:0007669"/>
    <property type="project" value="UniProtKB-SubCell"/>
</dbReference>
<feature type="transmembrane region" description="Helical" evidence="9">
    <location>
        <begin position="383"/>
        <end position="409"/>
    </location>
</feature>
<feature type="binding site" evidence="8">
    <location>
        <position position="331"/>
    </location>
    <ligand>
        <name>Zn(2+)</name>
        <dbReference type="ChEBI" id="CHEBI:29105"/>
        <note>catalytic</note>
    </ligand>
</feature>
<comment type="similarity">
    <text evidence="9">Belongs to the peptidase M48A family.</text>
</comment>
<evidence type="ECO:0000256" key="9">
    <source>
        <dbReference type="RuleBase" id="RU366005"/>
    </source>
</evidence>
<dbReference type="OrthoDB" id="360839at2759"/>
<keyword evidence="9" id="KW-0472">Membrane</keyword>
<dbReference type="FunFam" id="3.30.2010.10:FF:000003">
    <property type="entry name" value="CAAX prenyl protease"/>
    <property type="match status" value="1"/>
</dbReference>
<evidence type="ECO:0000256" key="7">
    <source>
        <dbReference type="PIRSR" id="PIRSR627057-1"/>
    </source>
</evidence>
<evidence type="ECO:0000256" key="4">
    <source>
        <dbReference type="ARBA" id="ARBA00022833"/>
    </source>
</evidence>
<dbReference type="InterPro" id="IPR032456">
    <property type="entry name" value="Peptidase_M48_N"/>
</dbReference>
<feature type="transmembrane region" description="Helical" evidence="9">
    <location>
        <begin position="193"/>
        <end position="213"/>
    </location>
</feature>
<sequence length="479" mass="55672">MIFSTLLKTSGFLSPRDVIGWTLASGAKKNTVRDKKEAMDYMYQWFVFLWGVYALENYLNFRQWKVVRKSTYSDLNSMLKSHFTEESFKKSKSYANDKMSYGFVHEFYENIRTTVFTVLFVSPWFWGKAKDICAQYGFENEYYETCVVIFLTTIFESVIGLPWGYYSNFVLEQKHGFNNMTVKFWLTDKLKKLFTIGIPLNSAIMCMIVWVVKFFGENFYLYAWALVSVLMFVMMYIYPEFIAPLFDKYSPLKEGELKEKIEKLAGSLEFPLKKLYVVDGSKRSSHSNAYMYGFRNNKRIVLFDTLIASECTGKNEGKGCEDDEIVAVLGHELGHWKMGHTVKMLIIQEVLTFVVFYGFGFFINNDELFANFGYAGETEAGVYIKLTVVLTTIMAPMFEVVGLCMTLFIRSNEFEADRFAVGLGYGDLLEKALAKLFNDNSNFPLCDSWYAWKNHSHPHFNERVAELRVQTKKFEAKKQ</sequence>
<feature type="domain" description="Peptidase M48" evidence="10">
    <location>
        <begin position="251"/>
        <end position="468"/>
    </location>
</feature>
<proteinExistence type="inferred from homology"/>